<dbReference type="SMR" id="B4J1Z8"/>
<feature type="compositionally biased region" description="Basic residues" evidence="8">
    <location>
        <begin position="1"/>
        <end position="10"/>
    </location>
</feature>
<evidence type="ECO:0000313" key="9">
    <source>
        <dbReference type="EMBL" id="EDV95923.1"/>
    </source>
</evidence>
<feature type="region of interest" description="Disordered" evidence="8">
    <location>
        <begin position="1"/>
        <end position="107"/>
    </location>
</feature>
<keyword evidence="5" id="KW-0234">DNA repair</keyword>
<evidence type="ECO:0000256" key="8">
    <source>
        <dbReference type="SAM" id="MobiDB-lite"/>
    </source>
</evidence>
<name>B4J1Z8_DROGR</name>
<feature type="compositionally biased region" description="Polar residues" evidence="8">
    <location>
        <begin position="1006"/>
        <end position="1017"/>
    </location>
</feature>
<gene>
    <name evidence="9" type="primary">Dgri\GH15971</name>
    <name evidence="9" type="ORF">Dgri_GH15971</name>
</gene>
<evidence type="ECO:0000256" key="4">
    <source>
        <dbReference type="ARBA" id="ARBA00023172"/>
    </source>
</evidence>
<dbReference type="OMA" id="YSIWKAN"/>
<accession>B4J1Z8</accession>
<dbReference type="AlphaFoldDB" id="B4J1Z8"/>
<evidence type="ECO:0000313" key="10">
    <source>
        <dbReference type="Proteomes" id="UP000001070"/>
    </source>
</evidence>
<evidence type="ECO:0000256" key="3">
    <source>
        <dbReference type="ARBA" id="ARBA00022763"/>
    </source>
</evidence>
<dbReference type="CDD" id="cd22999">
    <property type="entry name" value="SAP_SLX4"/>
    <property type="match status" value="1"/>
</dbReference>
<dbReference type="PANTHER" id="PTHR21541">
    <property type="entry name" value="BTB POZ DOMAIN CONTAINING 12"/>
    <property type="match status" value="1"/>
</dbReference>
<sequence length="1169" mass="131441">MDRQTRRANFKKLQEPASRKLRSTRSNKAATLSDFFNTPEDISNEQQEQLPSDKDEPEAKKTREMREISPPAVSKPKKAPKLKTTATQQRRGRGGSRGRSKQQPSISDFLRNEQLFAEVTAQHCIADNFSPNDIEMALALSKSEAEKYGRLRLEDTTQEEQEEVVDLLDAQDDQSTENVRRKLQKYGFRTAAKADYNMLTFASLPGGKRGKRCKWANKFTPLTLRNPVEQLKKLDAKIAALMAQQVRTKLPAAEDQIPFELISSVLQRLKATGEYRITHEPSEESLANLSAYYVQDLFEVSRTPAHHLLKNWAAIQGRDLSPKRPSKESLRRKQQLEQVYSELEAHFGATAEKEELDELELLLADNLIQDNSQTTVDKCVKDAIEDKNKEQISLSINSSPLKEPPDKRQRIMQDFSIDKENMQPSTSSKLSLPTQSTRCTSPDLFADSDEDEHDIEMPSACSKEMQNFSLKVYKDISTTEINCYEIYSSDEVKIVPDAKLERTSIEPPVEEGFIDLTQEEDSPERVLNTTSSPSLFEQQIFAPSPTMDSEEEADALANDSSVQAADCEISDELYAKYANKTTRDFDISSATESKPDDNSFNLSSTSATKSLSTISFPVATNSNSCKDLSFSFTQLDSTKQTFQRSFSLTQSPRESLQWKHSFKSPASTFTSPFSQSVEKPVSTFTSPFSQSDASIDLTQDSCEDEDNEGILLSDDEINYSIWKADETCRDLADESSSGNESTCNASLSKRKTVPYFRTTEDLDAFLAASSAASIKSCNSRSPNKSALSKERAEFGILDAAISQPFTLSQPASPTKAADTSQLPIDWAEASFLETPPEAPVKRYSSSCSHKFKDLLRHISEPAKPIEDAEDDEIDEFDRLVFQHSKDTTVDTMPSGLDRLLMGEINVDSLPEPVAVPVSPAKVTDVSEKLELNGQVYNVSICQTPKPDFVHLSEAELLQQLYNYGIKPLKRKQAVKLLEYIYNQTHPIMLPPQEQPQSDRLLHSRSKSTPVNGSTNKSHVPLLHNPSADCLTPTEAPPNLNHKFRDAPGTELLRFSQAVPPALCDDFECYVLQTNVSKKTPQPLLPLHIAWHNLLCANPRLHESVLMFEPIDLQEIYLYLKQLGHRYDPKELKCFFDRRCIIFRYELAPPAKPAQRHIRKPKSKKPGLKS</sequence>
<evidence type="ECO:0000256" key="2">
    <source>
        <dbReference type="ARBA" id="ARBA00006661"/>
    </source>
</evidence>
<keyword evidence="3" id="KW-0227">DNA damage</keyword>
<dbReference type="EMBL" id="CH916366">
    <property type="protein sequence ID" value="EDV95923.1"/>
    <property type="molecule type" value="Genomic_DNA"/>
</dbReference>
<feature type="compositionally biased region" description="Basic and acidic residues" evidence="8">
    <location>
        <begin position="51"/>
        <end position="67"/>
    </location>
</feature>
<protein>
    <recommendedName>
        <fullName evidence="7">Structure-specific endonuclease subunit SLX4</fullName>
    </recommendedName>
</protein>
<evidence type="ECO:0000256" key="5">
    <source>
        <dbReference type="ARBA" id="ARBA00023204"/>
    </source>
</evidence>
<dbReference type="OrthoDB" id="5576441at2759"/>
<dbReference type="InParanoid" id="B4J1Z8"/>
<keyword evidence="6" id="KW-0539">Nucleus</keyword>
<dbReference type="HOGENOM" id="CLU_309563_0_0_1"/>
<comment type="similarity">
    <text evidence="2">Belongs to the SLX4 family.</text>
</comment>
<organism evidence="10">
    <name type="scientific">Drosophila grimshawi</name>
    <name type="common">Hawaiian fruit fly</name>
    <name type="synonym">Idiomyia grimshawi</name>
    <dbReference type="NCBI Taxonomy" id="7222"/>
    <lineage>
        <taxon>Eukaryota</taxon>
        <taxon>Metazoa</taxon>
        <taxon>Ecdysozoa</taxon>
        <taxon>Arthropoda</taxon>
        <taxon>Hexapoda</taxon>
        <taxon>Insecta</taxon>
        <taxon>Pterygota</taxon>
        <taxon>Neoptera</taxon>
        <taxon>Endopterygota</taxon>
        <taxon>Diptera</taxon>
        <taxon>Brachycera</taxon>
        <taxon>Muscomorpha</taxon>
        <taxon>Ephydroidea</taxon>
        <taxon>Drosophilidae</taxon>
        <taxon>Drosophila</taxon>
        <taxon>Hawaiian Drosophila</taxon>
    </lineage>
</organism>
<dbReference type="GO" id="GO:0006281">
    <property type="term" value="P:DNA repair"/>
    <property type="evidence" value="ECO:0007669"/>
    <property type="project" value="UniProtKB-KW"/>
</dbReference>
<evidence type="ECO:0000256" key="1">
    <source>
        <dbReference type="ARBA" id="ARBA00004123"/>
    </source>
</evidence>
<dbReference type="InterPro" id="IPR018574">
    <property type="entry name" value="Structure-sp_endonuc_su_Slx4"/>
</dbReference>
<dbReference type="FunCoup" id="B4J1Z8">
    <property type="interactions" value="6"/>
</dbReference>
<feature type="compositionally biased region" description="Basic residues" evidence="8">
    <location>
        <begin position="90"/>
        <end position="100"/>
    </location>
</feature>
<reference evidence="9 10" key="1">
    <citation type="journal article" date="2007" name="Nature">
        <title>Evolution of genes and genomes on the Drosophila phylogeny.</title>
        <authorList>
            <consortium name="Drosophila 12 Genomes Consortium"/>
            <person name="Clark A.G."/>
            <person name="Eisen M.B."/>
            <person name="Smith D.R."/>
            <person name="Bergman C.M."/>
            <person name="Oliver B."/>
            <person name="Markow T.A."/>
            <person name="Kaufman T.C."/>
            <person name="Kellis M."/>
            <person name="Gelbart W."/>
            <person name="Iyer V.N."/>
            <person name="Pollard D.A."/>
            <person name="Sackton T.B."/>
            <person name="Larracuente A.M."/>
            <person name="Singh N.D."/>
            <person name="Abad J.P."/>
            <person name="Abt D.N."/>
            <person name="Adryan B."/>
            <person name="Aguade M."/>
            <person name="Akashi H."/>
            <person name="Anderson W.W."/>
            <person name="Aquadro C.F."/>
            <person name="Ardell D.H."/>
            <person name="Arguello R."/>
            <person name="Artieri C.G."/>
            <person name="Barbash D.A."/>
            <person name="Barker D."/>
            <person name="Barsanti P."/>
            <person name="Batterham P."/>
            <person name="Batzoglou S."/>
            <person name="Begun D."/>
            <person name="Bhutkar A."/>
            <person name="Blanco E."/>
            <person name="Bosak S.A."/>
            <person name="Bradley R.K."/>
            <person name="Brand A.D."/>
            <person name="Brent M.R."/>
            <person name="Brooks A.N."/>
            <person name="Brown R.H."/>
            <person name="Butlin R.K."/>
            <person name="Caggese C."/>
            <person name="Calvi B.R."/>
            <person name="Bernardo de Carvalho A."/>
            <person name="Caspi A."/>
            <person name="Castrezana S."/>
            <person name="Celniker S.E."/>
            <person name="Chang J.L."/>
            <person name="Chapple C."/>
            <person name="Chatterji S."/>
            <person name="Chinwalla A."/>
            <person name="Civetta A."/>
            <person name="Clifton S.W."/>
            <person name="Comeron J.M."/>
            <person name="Costello J.C."/>
            <person name="Coyne J.A."/>
            <person name="Daub J."/>
            <person name="David R.G."/>
            <person name="Delcher A.L."/>
            <person name="Delehaunty K."/>
            <person name="Do C.B."/>
            <person name="Ebling H."/>
            <person name="Edwards K."/>
            <person name="Eickbush T."/>
            <person name="Evans J.D."/>
            <person name="Filipski A."/>
            <person name="Findeiss S."/>
            <person name="Freyhult E."/>
            <person name="Fulton L."/>
            <person name="Fulton R."/>
            <person name="Garcia A.C."/>
            <person name="Gardiner A."/>
            <person name="Garfield D.A."/>
            <person name="Garvin B.E."/>
            <person name="Gibson G."/>
            <person name="Gilbert D."/>
            <person name="Gnerre S."/>
            <person name="Godfrey J."/>
            <person name="Good R."/>
            <person name="Gotea V."/>
            <person name="Gravely B."/>
            <person name="Greenberg A.J."/>
            <person name="Griffiths-Jones S."/>
            <person name="Gross S."/>
            <person name="Guigo R."/>
            <person name="Gustafson E.A."/>
            <person name="Haerty W."/>
            <person name="Hahn M.W."/>
            <person name="Halligan D.L."/>
            <person name="Halpern A.L."/>
            <person name="Halter G.M."/>
            <person name="Han M.V."/>
            <person name="Heger A."/>
            <person name="Hillier L."/>
            <person name="Hinrichs A.S."/>
            <person name="Holmes I."/>
            <person name="Hoskins R.A."/>
            <person name="Hubisz M.J."/>
            <person name="Hultmark D."/>
            <person name="Huntley M.A."/>
            <person name="Jaffe D.B."/>
            <person name="Jagadeeshan S."/>
            <person name="Jeck W.R."/>
            <person name="Johnson J."/>
            <person name="Jones C.D."/>
            <person name="Jordan W.C."/>
            <person name="Karpen G.H."/>
            <person name="Kataoka E."/>
            <person name="Keightley P.D."/>
            <person name="Kheradpour P."/>
            <person name="Kirkness E.F."/>
            <person name="Koerich L.B."/>
            <person name="Kristiansen K."/>
            <person name="Kudrna D."/>
            <person name="Kulathinal R.J."/>
            <person name="Kumar S."/>
            <person name="Kwok R."/>
            <person name="Lander E."/>
            <person name="Langley C.H."/>
            <person name="Lapoint R."/>
            <person name="Lazzaro B.P."/>
            <person name="Lee S.J."/>
            <person name="Levesque L."/>
            <person name="Li R."/>
            <person name="Lin C.F."/>
            <person name="Lin M.F."/>
            <person name="Lindblad-Toh K."/>
            <person name="Llopart A."/>
            <person name="Long M."/>
            <person name="Low L."/>
            <person name="Lozovsky E."/>
            <person name="Lu J."/>
            <person name="Luo M."/>
            <person name="Machado C.A."/>
            <person name="Makalowski W."/>
            <person name="Marzo M."/>
            <person name="Matsuda M."/>
            <person name="Matzkin L."/>
            <person name="McAllister B."/>
            <person name="McBride C.S."/>
            <person name="McKernan B."/>
            <person name="McKernan K."/>
            <person name="Mendez-Lago M."/>
            <person name="Minx P."/>
            <person name="Mollenhauer M.U."/>
            <person name="Montooth K."/>
            <person name="Mount S.M."/>
            <person name="Mu X."/>
            <person name="Myers E."/>
            <person name="Negre B."/>
            <person name="Newfeld S."/>
            <person name="Nielsen R."/>
            <person name="Noor M.A."/>
            <person name="O'Grady P."/>
            <person name="Pachter L."/>
            <person name="Papaceit M."/>
            <person name="Parisi M.J."/>
            <person name="Parisi M."/>
            <person name="Parts L."/>
            <person name="Pedersen J.S."/>
            <person name="Pesole G."/>
            <person name="Phillippy A.M."/>
            <person name="Ponting C.P."/>
            <person name="Pop M."/>
            <person name="Porcelli D."/>
            <person name="Powell J.R."/>
            <person name="Prohaska S."/>
            <person name="Pruitt K."/>
            <person name="Puig M."/>
            <person name="Quesneville H."/>
            <person name="Ram K.R."/>
            <person name="Rand D."/>
            <person name="Rasmussen M.D."/>
            <person name="Reed L.K."/>
            <person name="Reenan R."/>
            <person name="Reily A."/>
            <person name="Remington K.A."/>
            <person name="Rieger T.T."/>
            <person name="Ritchie M.G."/>
            <person name="Robin C."/>
            <person name="Rogers Y.H."/>
            <person name="Rohde C."/>
            <person name="Rozas J."/>
            <person name="Rubenfield M.J."/>
            <person name="Ruiz A."/>
            <person name="Russo S."/>
            <person name="Salzberg S.L."/>
            <person name="Sanchez-Gracia A."/>
            <person name="Saranga D.J."/>
            <person name="Sato H."/>
            <person name="Schaeffer S.W."/>
            <person name="Schatz M.C."/>
            <person name="Schlenke T."/>
            <person name="Schwartz R."/>
            <person name="Segarra C."/>
            <person name="Singh R.S."/>
            <person name="Sirot L."/>
            <person name="Sirota M."/>
            <person name="Sisneros N.B."/>
            <person name="Smith C.D."/>
            <person name="Smith T.F."/>
            <person name="Spieth J."/>
            <person name="Stage D.E."/>
            <person name="Stark A."/>
            <person name="Stephan W."/>
            <person name="Strausberg R.L."/>
            <person name="Strempel S."/>
            <person name="Sturgill D."/>
            <person name="Sutton G."/>
            <person name="Sutton G.G."/>
            <person name="Tao W."/>
            <person name="Teichmann S."/>
            <person name="Tobari Y.N."/>
            <person name="Tomimura Y."/>
            <person name="Tsolas J.M."/>
            <person name="Valente V.L."/>
            <person name="Venter E."/>
            <person name="Venter J.C."/>
            <person name="Vicario S."/>
            <person name="Vieira F.G."/>
            <person name="Vilella A.J."/>
            <person name="Villasante A."/>
            <person name="Walenz B."/>
            <person name="Wang J."/>
            <person name="Wasserman M."/>
            <person name="Watts T."/>
            <person name="Wilson D."/>
            <person name="Wilson R.K."/>
            <person name="Wing R.A."/>
            <person name="Wolfner M.F."/>
            <person name="Wong A."/>
            <person name="Wong G.K."/>
            <person name="Wu C.I."/>
            <person name="Wu G."/>
            <person name="Yamamoto D."/>
            <person name="Yang H.P."/>
            <person name="Yang S.P."/>
            <person name="Yorke J.A."/>
            <person name="Yoshida K."/>
            <person name="Zdobnov E."/>
            <person name="Zhang P."/>
            <person name="Zhang Y."/>
            <person name="Zimin A.V."/>
            <person name="Baldwin J."/>
            <person name="Abdouelleil A."/>
            <person name="Abdulkadir J."/>
            <person name="Abebe A."/>
            <person name="Abera B."/>
            <person name="Abreu J."/>
            <person name="Acer S.C."/>
            <person name="Aftuck L."/>
            <person name="Alexander A."/>
            <person name="An P."/>
            <person name="Anderson E."/>
            <person name="Anderson S."/>
            <person name="Arachi H."/>
            <person name="Azer M."/>
            <person name="Bachantsang P."/>
            <person name="Barry A."/>
            <person name="Bayul T."/>
            <person name="Berlin A."/>
            <person name="Bessette D."/>
            <person name="Bloom T."/>
            <person name="Blye J."/>
            <person name="Boguslavskiy L."/>
            <person name="Bonnet C."/>
            <person name="Boukhgalter B."/>
            <person name="Bourzgui I."/>
            <person name="Brown A."/>
            <person name="Cahill P."/>
            <person name="Channer S."/>
            <person name="Cheshatsang Y."/>
            <person name="Chuda L."/>
            <person name="Citroen M."/>
            <person name="Collymore A."/>
            <person name="Cooke P."/>
            <person name="Costello M."/>
            <person name="D'Aco K."/>
            <person name="Daza R."/>
            <person name="De Haan G."/>
            <person name="DeGray S."/>
            <person name="DeMaso C."/>
            <person name="Dhargay N."/>
            <person name="Dooley K."/>
            <person name="Dooley E."/>
            <person name="Doricent M."/>
            <person name="Dorje P."/>
            <person name="Dorjee K."/>
            <person name="Dupes A."/>
            <person name="Elong R."/>
            <person name="Falk J."/>
            <person name="Farina A."/>
            <person name="Faro S."/>
            <person name="Ferguson D."/>
            <person name="Fisher S."/>
            <person name="Foley C.D."/>
            <person name="Franke A."/>
            <person name="Friedrich D."/>
            <person name="Gadbois L."/>
            <person name="Gearin G."/>
            <person name="Gearin C.R."/>
            <person name="Giannoukos G."/>
            <person name="Goode T."/>
            <person name="Graham J."/>
            <person name="Grandbois E."/>
            <person name="Grewal S."/>
            <person name="Gyaltsen K."/>
            <person name="Hafez N."/>
            <person name="Hagos B."/>
            <person name="Hall J."/>
            <person name="Henson C."/>
            <person name="Hollinger A."/>
            <person name="Honan T."/>
            <person name="Huard M.D."/>
            <person name="Hughes L."/>
            <person name="Hurhula B."/>
            <person name="Husby M.E."/>
            <person name="Kamat A."/>
            <person name="Kanga B."/>
            <person name="Kashin S."/>
            <person name="Khazanovich D."/>
            <person name="Kisner P."/>
            <person name="Lance K."/>
            <person name="Lara M."/>
            <person name="Lee W."/>
            <person name="Lennon N."/>
            <person name="Letendre F."/>
            <person name="LeVine R."/>
            <person name="Lipovsky A."/>
            <person name="Liu X."/>
            <person name="Liu J."/>
            <person name="Liu S."/>
            <person name="Lokyitsang T."/>
            <person name="Lokyitsang Y."/>
            <person name="Lubonja R."/>
            <person name="Lui A."/>
            <person name="MacDonald P."/>
            <person name="Magnisalis V."/>
            <person name="Maru K."/>
            <person name="Matthews C."/>
            <person name="McCusker W."/>
            <person name="McDonough S."/>
            <person name="Mehta T."/>
            <person name="Meldrim J."/>
            <person name="Meneus L."/>
            <person name="Mihai O."/>
            <person name="Mihalev A."/>
            <person name="Mihova T."/>
            <person name="Mittelman R."/>
            <person name="Mlenga V."/>
            <person name="Montmayeur A."/>
            <person name="Mulrain L."/>
            <person name="Navidi A."/>
            <person name="Naylor J."/>
            <person name="Negash T."/>
            <person name="Nguyen T."/>
            <person name="Nguyen N."/>
            <person name="Nicol R."/>
            <person name="Norbu C."/>
            <person name="Norbu N."/>
            <person name="Novod N."/>
            <person name="O'Neill B."/>
            <person name="Osman S."/>
            <person name="Markiewicz E."/>
            <person name="Oyono O.L."/>
            <person name="Patti C."/>
            <person name="Phunkhang P."/>
            <person name="Pierre F."/>
            <person name="Priest M."/>
            <person name="Raghuraman S."/>
            <person name="Rege F."/>
            <person name="Reyes R."/>
            <person name="Rise C."/>
            <person name="Rogov P."/>
            <person name="Ross K."/>
            <person name="Ryan E."/>
            <person name="Settipalli S."/>
            <person name="Shea T."/>
            <person name="Sherpa N."/>
            <person name="Shi L."/>
            <person name="Shih D."/>
            <person name="Sparrow T."/>
            <person name="Spaulding J."/>
            <person name="Stalker J."/>
            <person name="Stange-Thomann N."/>
            <person name="Stavropoulos S."/>
            <person name="Stone C."/>
            <person name="Strader C."/>
            <person name="Tesfaye S."/>
            <person name="Thomson T."/>
            <person name="Thoulutsang Y."/>
            <person name="Thoulutsang D."/>
            <person name="Topham K."/>
            <person name="Topping I."/>
            <person name="Tsamla T."/>
            <person name="Vassiliev H."/>
            <person name="Vo A."/>
            <person name="Wangchuk T."/>
            <person name="Wangdi T."/>
            <person name="Weiand M."/>
            <person name="Wilkinson J."/>
            <person name="Wilson A."/>
            <person name="Yadav S."/>
            <person name="Young G."/>
            <person name="Yu Q."/>
            <person name="Zembek L."/>
            <person name="Zhong D."/>
            <person name="Zimmer A."/>
            <person name="Zwirko Z."/>
            <person name="Jaffe D.B."/>
            <person name="Alvarez P."/>
            <person name="Brockman W."/>
            <person name="Butler J."/>
            <person name="Chin C."/>
            <person name="Gnerre S."/>
            <person name="Grabherr M."/>
            <person name="Kleber M."/>
            <person name="Mauceli E."/>
            <person name="MacCallum I."/>
        </authorList>
    </citation>
    <scope>NUCLEOTIDE SEQUENCE [LARGE SCALE GENOMIC DNA]</scope>
    <source>
        <strain evidence="10">Tucson 15287-2541.00</strain>
    </source>
</reference>
<dbReference type="GO" id="GO:0006260">
    <property type="term" value="P:DNA replication"/>
    <property type="evidence" value="ECO:0007669"/>
    <property type="project" value="InterPro"/>
</dbReference>
<proteinExistence type="inferred from homology"/>
<dbReference type="KEGG" id="dgr:6556722"/>
<dbReference type="GO" id="GO:0033557">
    <property type="term" value="C:Slx1-Slx4 complex"/>
    <property type="evidence" value="ECO:0007669"/>
    <property type="project" value="InterPro"/>
</dbReference>
<evidence type="ECO:0000256" key="6">
    <source>
        <dbReference type="ARBA" id="ARBA00023242"/>
    </source>
</evidence>
<keyword evidence="10" id="KW-1185">Reference proteome</keyword>
<keyword evidence="4" id="KW-0233">DNA recombination</keyword>
<feature type="region of interest" description="Disordered" evidence="8">
    <location>
        <begin position="988"/>
        <end position="1018"/>
    </location>
</feature>
<comment type="subcellular location">
    <subcellularLocation>
        <location evidence="1">Nucleus</location>
    </subcellularLocation>
</comment>
<feature type="compositionally biased region" description="Polar residues" evidence="8">
    <location>
        <begin position="26"/>
        <end position="50"/>
    </location>
</feature>
<dbReference type="eggNOG" id="ENOG502S74K">
    <property type="taxonomic scope" value="Eukaryota"/>
</dbReference>
<dbReference type="PhylomeDB" id="B4J1Z8"/>
<dbReference type="GO" id="GO:0000712">
    <property type="term" value="P:resolution of meiotic recombination intermediates"/>
    <property type="evidence" value="ECO:0007669"/>
    <property type="project" value="TreeGrafter"/>
</dbReference>
<dbReference type="STRING" id="7222.B4J1Z8"/>
<dbReference type="PANTHER" id="PTHR21541:SF3">
    <property type="entry name" value="STRUCTURE-SPECIFIC ENDONUCLEASE SUBUNIT SLX4"/>
    <property type="match status" value="1"/>
</dbReference>
<dbReference type="Proteomes" id="UP000001070">
    <property type="component" value="Unassembled WGS sequence"/>
</dbReference>
<evidence type="ECO:0000256" key="7">
    <source>
        <dbReference type="ARBA" id="ARBA00029496"/>
    </source>
</evidence>
<dbReference type="Pfam" id="PF09494">
    <property type="entry name" value="Slx4"/>
    <property type="match status" value="1"/>
</dbReference>